<feature type="region of interest" description="Disordered" evidence="2">
    <location>
        <begin position="1"/>
        <end position="20"/>
    </location>
</feature>
<feature type="domain" description="C2H2-type" evidence="3">
    <location>
        <begin position="1640"/>
        <end position="1667"/>
    </location>
</feature>
<feature type="compositionally biased region" description="Low complexity" evidence="2">
    <location>
        <begin position="727"/>
        <end position="740"/>
    </location>
</feature>
<dbReference type="OrthoDB" id="6288965at2759"/>
<feature type="region of interest" description="Disordered" evidence="2">
    <location>
        <begin position="160"/>
        <end position="202"/>
    </location>
</feature>
<feature type="compositionally biased region" description="Gly residues" evidence="2">
    <location>
        <begin position="296"/>
        <end position="306"/>
    </location>
</feature>
<dbReference type="SUPFAM" id="SSF57667">
    <property type="entry name" value="beta-beta-alpha zinc fingers"/>
    <property type="match status" value="1"/>
</dbReference>
<dbReference type="InterPro" id="IPR036236">
    <property type="entry name" value="Znf_C2H2_sf"/>
</dbReference>
<dbReference type="PROSITE" id="PS00028">
    <property type="entry name" value="ZINC_FINGER_C2H2_1"/>
    <property type="match status" value="1"/>
</dbReference>
<accession>A0A183SKK7</accession>
<name>A0A183SKK7_SCHSO</name>
<feature type="compositionally biased region" description="Low complexity" evidence="2">
    <location>
        <begin position="239"/>
        <end position="249"/>
    </location>
</feature>
<feature type="region of interest" description="Disordered" evidence="2">
    <location>
        <begin position="712"/>
        <end position="788"/>
    </location>
</feature>
<evidence type="ECO:0000313" key="6">
    <source>
        <dbReference type="WBParaSite" id="SSLN_0000491001-mRNA-1"/>
    </source>
</evidence>
<dbReference type="InterPro" id="IPR013087">
    <property type="entry name" value="Znf_C2H2_type"/>
</dbReference>
<feature type="region of interest" description="Disordered" evidence="2">
    <location>
        <begin position="404"/>
        <end position="429"/>
    </location>
</feature>
<dbReference type="GO" id="GO:0008270">
    <property type="term" value="F:zinc ion binding"/>
    <property type="evidence" value="ECO:0007669"/>
    <property type="project" value="UniProtKB-KW"/>
</dbReference>
<sequence>MAATGTPCQPRLARPDTLEAQREWDRLCMDHLRKKEGVGIPPQVSTLQTPSIPQDPRQIGPGTFPQSLAGGGVGTVPLRPVNLSHPDVKSAPNQMIFSDGRSQFPPGAQQDMMDPSCSLGGGGGGMQMSGPPVLVVPPNNACGYPPSRYMDCGGGPYPSGGGNYQPGPGAPLPPAAGHKRSYSSLKSGPDHPAGGGSDQLPPYMGVEFGVNGLSCTPPEFWSPTMSGGPCDPLCGPVSQSVSPGFSSSGPGVGGAGGPLPTELLDPAPTGPGGPGFIPPSVSTSLPAASAPPVGGSVSGGGGGGGRSSRSGLGKKRKSAAANRSGGGGGSGGPCMSSATATTVISSSPIVTSGCSTGVVSSPARCGTIPPYSMPGGPVQRVPPTNTKQQQQTADACGRLPQPHPAAGVTDHWPPPSQPQQPFNSATYPHQPQMIRAPLGNGHYPNQPLPGIDSSGHQSHISINGMANFRGGGCHVDYSGVAGGFLSPGCDPLSAPGQQAFPTSASAVIPPTATVSVPPTCPSTLAPIASSSSTQHLTSTSLARLARLSQLTGSEGVFSTTSTASVATTTTAVPSSAVVNGPISVPNSVSLPPPTTCTVGSCGPIYNRIVSNNAPGPCHFMSVLPQAAADLYPVSSCPTTSYSGVLSAQQVGDPENQEGYGGAIRLREPPQTYWLTCCSSPPAPPLPGLSPVMAGRASASDSAVFTSSASTSTASVVSQPQQAPPPHQCSVSQQSSQDRSSAGNPVSTATPGQPAPPLPPTGAPLPSQAPPPPPPSQQQHSQPPPSIQVNNTFFNAQLNVQQMNYQHVNGSSSSNQMQIHFVQQQQQQQNLRPPSAGVGCGNGPVSQMPSGGGFYGNGPGTGLPPFCQAQQQQHPMMGKPMEATSRSAIGAATAAGGNQGNANVQITPKTPHTIQYLPAASTFPSGPPSNPGYPAGGGTVPSGLMYGGQGPPSEPYFAQGFHPGLCGPSPSSLHKLGPTANLSPLMMAQQPPLHSTTGKAPLPHPRMISKCGLSPVSHSMGQMMPPGVGMYHAGIEQSMSPAGMHGSCASSLTADGVMLQHATVGGSGSMPPRMMRQRMPPTKSEQSQQHQLCATSGGVAGVVLGGAPPPPPGAADMSAECMYGFKPNSMFPMAPEGCEFQVGGGNGPQMPVGTYADHELNASVGGGAVHAGQPLPASSYHQRSVSYRDPAVGFPSYPNAVQRCTSMGGSGGLQSCLEMSMSSVSSAGFPGGMPQSSAVGKMICQSSPALINDQQQSHYMPGGPRWQPSSGAGGGGGPPPCATAVSVGDFYGPPRGDNPQLSATSGGGGMMMMMMSSASSSSSSSQHYYQHGGNQTPNPGLSSAQSVQPGIFPAAIFGVNATTGGLNQVRVSGVVYDSTPDHPRSNRPERRMALVVRELARYKVDIASLSETRFSEQGQLAEVGAGYTLFWSGWPKAERPDPGVALVIRNDIVGHLAYLLQDPTTTNPTTDNNFIDAPQPAITDAILPPPSPVSITATNTTCSTPTTSVATSDYLPPAISNTTNAPSTSDGDSVLACPPFDCTFTSHIGLVGYLRINCTETAELVPGAPTHSRDRRLQCPHCPRAFTYRMGLLGQIHIDESRIYCDASTSCAPISTSHIRPRSSTTSTRSRAPMDSAPPDLSCPHCHRIRTSRIALVGHLRIHRKETGEPVPGAPTYTHRTQINCPHCPRTFKQCIGLLGHMRLHENLQ</sequence>
<dbReference type="EMBL" id="UYSU01032989">
    <property type="protein sequence ID" value="VDL91140.1"/>
    <property type="molecule type" value="Genomic_DNA"/>
</dbReference>
<feature type="region of interest" description="Disordered" evidence="2">
    <location>
        <begin position="1615"/>
        <end position="1639"/>
    </location>
</feature>
<gene>
    <name evidence="4" type="ORF">SSLN_LOCUS4755</name>
</gene>
<evidence type="ECO:0000256" key="2">
    <source>
        <dbReference type="SAM" id="MobiDB-lite"/>
    </source>
</evidence>
<dbReference type="WBParaSite" id="SSLN_0000491001-mRNA-1">
    <property type="protein sequence ID" value="SSLN_0000491001-mRNA-1"/>
    <property type="gene ID" value="SSLN_0000491001"/>
</dbReference>
<dbReference type="SMART" id="SM00355">
    <property type="entry name" value="ZnF_C2H2"/>
    <property type="match status" value="3"/>
</dbReference>
<feature type="compositionally biased region" description="Low complexity" evidence="2">
    <location>
        <begin position="284"/>
        <end position="295"/>
    </location>
</feature>
<feature type="compositionally biased region" description="Polar residues" evidence="2">
    <location>
        <begin position="1325"/>
        <end position="1344"/>
    </location>
</feature>
<evidence type="ECO:0000259" key="3">
    <source>
        <dbReference type="PROSITE" id="PS50157"/>
    </source>
</evidence>
<dbReference type="Proteomes" id="UP000275846">
    <property type="component" value="Unassembled WGS sequence"/>
</dbReference>
<feature type="region of interest" description="Disordered" evidence="2">
    <location>
        <begin position="239"/>
        <end position="334"/>
    </location>
</feature>
<reference evidence="4 5" key="2">
    <citation type="submission" date="2018-11" db="EMBL/GenBank/DDBJ databases">
        <authorList>
            <consortium name="Pathogen Informatics"/>
        </authorList>
    </citation>
    <scope>NUCLEOTIDE SEQUENCE [LARGE SCALE GENOMIC DNA]</scope>
    <source>
        <strain evidence="4 5">NST_G2</strain>
    </source>
</reference>
<dbReference type="PROSITE" id="PS50157">
    <property type="entry name" value="ZINC_FINGER_C2H2_2"/>
    <property type="match status" value="2"/>
</dbReference>
<feature type="compositionally biased region" description="Pro residues" evidence="2">
    <location>
        <begin position="752"/>
        <end position="785"/>
    </location>
</feature>
<protein>
    <submittedName>
        <fullName evidence="6">ARID domain-containing protein</fullName>
    </submittedName>
</protein>
<keyword evidence="5" id="KW-1185">Reference proteome</keyword>
<evidence type="ECO:0000313" key="4">
    <source>
        <dbReference type="EMBL" id="VDL91140.1"/>
    </source>
</evidence>
<feature type="region of interest" description="Disordered" evidence="2">
    <location>
        <begin position="1253"/>
        <end position="1344"/>
    </location>
</feature>
<evidence type="ECO:0000256" key="1">
    <source>
        <dbReference type="PROSITE-ProRule" id="PRU00042"/>
    </source>
</evidence>
<keyword evidence="1" id="KW-0863">Zinc-finger</keyword>
<evidence type="ECO:0000313" key="5">
    <source>
        <dbReference type="Proteomes" id="UP000275846"/>
    </source>
</evidence>
<dbReference type="STRING" id="70667.A0A183SKK7"/>
<keyword evidence="1" id="KW-0862">Zinc</keyword>
<feature type="compositionally biased region" description="Low complexity" evidence="2">
    <location>
        <begin position="1310"/>
        <end position="1324"/>
    </location>
</feature>
<feature type="compositionally biased region" description="Low complexity" evidence="2">
    <location>
        <begin position="1615"/>
        <end position="1630"/>
    </location>
</feature>
<feature type="domain" description="C2H2-type" evidence="3">
    <location>
        <begin position="1682"/>
        <end position="1708"/>
    </location>
</feature>
<reference evidence="6" key="1">
    <citation type="submission" date="2016-06" db="UniProtKB">
        <authorList>
            <consortium name="WormBaseParasite"/>
        </authorList>
    </citation>
    <scope>IDENTIFICATION</scope>
</reference>
<organism evidence="6">
    <name type="scientific">Schistocephalus solidus</name>
    <name type="common">Tapeworm</name>
    <dbReference type="NCBI Taxonomy" id="70667"/>
    <lineage>
        <taxon>Eukaryota</taxon>
        <taxon>Metazoa</taxon>
        <taxon>Spiralia</taxon>
        <taxon>Lophotrochozoa</taxon>
        <taxon>Platyhelminthes</taxon>
        <taxon>Cestoda</taxon>
        <taxon>Eucestoda</taxon>
        <taxon>Diphyllobothriidea</taxon>
        <taxon>Diphyllobothriidae</taxon>
        <taxon>Schistocephalus</taxon>
    </lineage>
</organism>
<proteinExistence type="predicted"/>
<keyword evidence="1" id="KW-0479">Metal-binding</keyword>
<dbReference type="Gene3D" id="3.30.160.60">
    <property type="entry name" value="Classic Zinc Finger"/>
    <property type="match status" value="1"/>
</dbReference>